<evidence type="ECO:0000256" key="6">
    <source>
        <dbReference type="ARBA" id="ARBA00022490"/>
    </source>
</evidence>
<dbReference type="FunCoup" id="A0A165IVR6">
    <property type="interactions" value="613"/>
</dbReference>
<evidence type="ECO:0000256" key="11">
    <source>
        <dbReference type="ARBA" id="ARBA00049524"/>
    </source>
</evidence>
<dbReference type="PROSITE" id="PS51186">
    <property type="entry name" value="GNAT"/>
    <property type="match status" value="1"/>
</dbReference>
<evidence type="ECO:0000256" key="10">
    <source>
        <dbReference type="ARBA" id="ARBA00047821"/>
    </source>
</evidence>
<reference evidence="14 15" key="1">
    <citation type="journal article" date="2016" name="Mol. Biol. Evol.">
        <title>Comparative Genomics of Early-Diverging Mushroom-Forming Fungi Provides Insights into the Origins of Lignocellulose Decay Capabilities.</title>
        <authorList>
            <person name="Nagy L.G."/>
            <person name="Riley R."/>
            <person name="Tritt A."/>
            <person name="Adam C."/>
            <person name="Daum C."/>
            <person name="Floudas D."/>
            <person name="Sun H."/>
            <person name="Yadav J.S."/>
            <person name="Pangilinan J."/>
            <person name="Larsson K.H."/>
            <person name="Matsuura K."/>
            <person name="Barry K."/>
            <person name="Labutti K."/>
            <person name="Kuo R."/>
            <person name="Ohm R.A."/>
            <person name="Bhattacharya S.S."/>
            <person name="Shirouzu T."/>
            <person name="Yoshinaga Y."/>
            <person name="Martin F.M."/>
            <person name="Grigoriev I.V."/>
            <person name="Hibbett D.S."/>
        </authorList>
    </citation>
    <scope>NUCLEOTIDE SEQUENCE [LARGE SCALE GENOMIC DNA]</scope>
    <source>
        <strain evidence="14 15">HHB12733</strain>
    </source>
</reference>
<keyword evidence="9" id="KW-0012">Acyltransferase</keyword>
<dbReference type="PANTHER" id="PTHR20531">
    <property type="entry name" value="N-ALPHA-ACETYLTRANSFERASE 40"/>
    <property type="match status" value="1"/>
</dbReference>
<dbReference type="EC" id="2.3.1.257" evidence="4"/>
<evidence type="ECO:0000256" key="8">
    <source>
        <dbReference type="ARBA" id="ARBA00023242"/>
    </source>
</evidence>
<comment type="subcellular location">
    <subcellularLocation>
        <location evidence="2">Cytoplasm</location>
    </subcellularLocation>
    <subcellularLocation>
        <location evidence="1">Nucleus</location>
    </subcellularLocation>
</comment>
<sequence>MPSNKQRSLVDIACRVRVYPRQYELLLICAYTQASADTLSTHLPLTYTPASTTTTYSIAIVPGPSLPPSLKQTVWKLYELNMRTLSEGSSMGWDPKEKQRELWHPDSRFIVLRPLRQQGDKGKGKAREGTKSGAELAAFAMFRFDWEGCMDPEWEADECEVLYCYELQVAPSARRLGMGKFLVDQLVLLAREYRMRKVMLTCLKANTSALAFYRSQGFIVDAISPSQVAARSAPSAAGGETLDGDTEWEDDDEEAECDFEIMSRRVT</sequence>
<dbReference type="InParanoid" id="A0A165IVR6"/>
<dbReference type="OrthoDB" id="424551at2759"/>
<dbReference type="InterPro" id="IPR039949">
    <property type="entry name" value="NAA40"/>
</dbReference>
<dbReference type="GO" id="GO:0043998">
    <property type="term" value="F:histone H2A acetyltransferase activity"/>
    <property type="evidence" value="ECO:0007669"/>
    <property type="project" value="InterPro"/>
</dbReference>
<evidence type="ECO:0000256" key="9">
    <source>
        <dbReference type="ARBA" id="ARBA00023315"/>
    </source>
</evidence>
<feature type="compositionally biased region" description="Acidic residues" evidence="12">
    <location>
        <begin position="242"/>
        <end position="253"/>
    </location>
</feature>
<evidence type="ECO:0000256" key="12">
    <source>
        <dbReference type="SAM" id="MobiDB-lite"/>
    </source>
</evidence>
<evidence type="ECO:0000256" key="1">
    <source>
        <dbReference type="ARBA" id="ARBA00004123"/>
    </source>
</evidence>
<dbReference type="GO" id="GO:0010485">
    <property type="term" value="F:histone H4 acetyltransferase activity"/>
    <property type="evidence" value="ECO:0007669"/>
    <property type="project" value="InterPro"/>
</dbReference>
<evidence type="ECO:0000256" key="2">
    <source>
        <dbReference type="ARBA" id="ARBA00004496"/>
    </source>
</evidence>
<keyword evidence="15" id="KW-1185">Reference proteome</keyword>
<dbReference type="GO" id="GO:0005634">
    <property type="term" value="C:nucleus"/>
    <property type="evidence" value="ECO:0007669"/>
    <property type="project" value="UniProtKB-SubCell"/>
</dbReference>
<protein>
    <recommendedName>
        <fullName evidence="5">N-alpha-acetyltransferase 40</fullName>
        <ecNumber evidence="4">2.3.1.257</ecNumber>
    </recommendedName>
</protein>
<organism evidence="14 15">
    <name type="scientific">Calocera cornea HHB12733</name>
    <dbReference type="NCBI Taxonomy" id="1353952"/>
    <lineage>
        <taxon>Eukaryota</taxon>
        <taxon>Fungi</taxon>
        <taxon>Dikarya</taxon>
        <taxon>Basidiomycota</taxon>
        <taxon>Agaricomycotina</taxon>
        <taxon>Dacrymycetes</taxon>
        <taxon>Dacrymycetales</taxon>
        <taxon>Dacrymycetaceae</taxon>
        <taxon>Calocera</taxon>
    </lineage>
</organism>
<keyword evidence="7" id="KW-0808">Transferase</keyword>
<dbReference type="InterPro" id="IPR016181">
    <property type="entry name" value="Acyl_CoA_acyltransferase"/>
</dbReference>
<dbReference type="PANTHER" id="PTHR20531:SF1">
    <property type="entry name" value="N-ALPHA-ACETYLTRANSFERASE 40"/>
    <property type="match status" value="1"/>
</dbReference>
<comment type="similarity">
    <text evidence="3">Belongs to the acetyltransferase family. NAA40 subfamily.</text>
</comment>
<keyword evidence="8" id="KW-0539">Nucleus</keyword>
<dbReference type="CDD" id="cd04301">
    <property type="entry name" value="NAT_SF"/>
    <property type="match status" value="1"/>
</dbReference>
<accession>A0A165IVR6</accession>
<comment type="catalytic activity">
    <reaction evidence="11">
        <text>N-terminal L-seryl-[histone H4] + acetyl-CoA = N-terminal N(alpha)-acetyl-L-seryl-[histone H4] + CoA + H(+)</text>
        <dbReference type="Rhea" id="RHEA:50596"/>
        <dbReference type="Rhea" id="RHEA-COMP:12740"/>
        <dbReference type="Rhea" id="RHEA-COMP:12743"/>
        <dbReference type="ChEBI" id="CHEBI:15378"/>
        <dbReference type="ChEBI" id="CHEBI:57287"/>
        <dbReference type="ChEBI" id="CHEBI:57288"/>
        <dbReference type="ChEBI" id="CHEBI:64738"/>
        <dbReference type="ChEBI" id="CHEBI:83690"/>
        <dbReference type="EC" id="2.3.1.257"/>
    </reaction>
</comment>
<name>A0A165IVR6_9BASI</name>
<feature type="domain" description="N-acetyltransferase" evidence="13">
    <location>
        <begin position="80"/>
        <end position="237"/>
    </location>
</feature>
<dbReference type="GO" id="GO:1990189">
    <property type="term" value="F:protein N-terminal-serine acetyltransferase activity"/>
    <property type="evidence" value="ECO:0007669"/>
    <property type="project" value="UniProtKB-EC"/>
</dbReference>
<dbReference type="GO" id="GO:0005737">
    <property type="term" value="C:cytoplasm"/>
    <property type="evidence" value="ECO:0007669"/>
    <property type="project" value="UniProtKB-SubCell"/>
</dbReference>
<comment type="catalytic activity">
    <reaction evidence="10">
        <text>N-terminal L-seryl-[histone H2A] + acetyl-CoA = N-terminal N(alpha)-acetyl-L-seryl-[histone H2A] + CoA + H(+)</text>
        <dbReference type="Rhea" id="RHEA:50600"/>
        <dbReference type="Rhea" id="RHEA-COMP:12742"/>
        <dbReference type="Rhea" id="RHEA-COMP:12744"/>
        <dbReference type="ChEBI" id="CHEBI:15378"/>
        <dbReference type="ChEBI" id="CHEBI:57287"/>
        <dbReference type="ChEBI" id="CHEBI:57288"/>
        <dbReference type="ChEBI" id="CHEBI:64738"/>
        <dbReference type="ChEBI" id="CHEBI:83690"/>
        <dbReference type="EC" id="2.3.1.257"/>
    </reaction>
</comment>
<dbReference type="Proteomes" id="UP000076842">
    <property type="component" value="Unassembled WGS sequence"/>
</dbReference>
<proteinExistence type="inferred from homology"/>
<evidence type="ECO:0000256" key="7">
    <source>
        <dbReference type="ARBA" id="ARBA00022679"/>
    </source>
</evidence>
<feature type="region of interest" description="Disordered" evidence="12">
    <location>
        <begin position="231"/>
        <end position="253"/>
    </location>
</feature>
<evidence type="ECO:0000313" key="14">
    <source>
        <dbReference type="EMBL" id="KZT61043.1"/>
    </source>
</evidence>
<dbReference type="SUPFAM" id="SSF55729">
    <property type="entry name" value="Acyl-CoA N-acyltransferases (Nat)"/>
    <property type="match status" value="1"/>
</dbReference>
<dbReference type="STRING" id="1353952.A0A165IVR6"/>
<dbReference type="Pfam" id="PF00583">
    <property type="entry name" value="Acetyltransf_1"/>
    <property type="match status" value="1"/>
</dbReference>
<dbReference type="InterPro" id="IPR000182">
    <property type="entry name" value="GNAT_dom"/>
</dbReference>
<keyword evidence="6" id="KW-0963">Cytoplasm</keyword>
<evidence type="ECO:0000256" key="4">
    <source>
        <dbReference type="ARBA" id="ARBA00012950"/>
    </source>
</evidence>
<evidence type="ECO:0000259" key="13">
    <source>
        <dbReference type="PROSITE" id="PS51186"/>
    </source>
</evidence>
<gene>
    <name evidence="14" type="ORF">CALCODRAFT_491710</name>
</gene>
<evidence type="ECO:0000256" key="3">
    <source>
        <dbReference type="ARBA" id="ARBA00008870"/>
    </source>
</evidence>
<evidence type="ECO:0000256" key="5">
    <source>
        <dbReference type="ARBA" id="ARBA00015043"/>
    </source>
</evidence>
<dbReference type="Gene3D" id="3.40.630.30">
    <property type="match status" value="1"/>
</dbReference>
<dbReference type="AlphaFoldDB" id="A0A165IVR6"/>
<dbReference type="EMBL" id="KV423926">
    <property type="protein sequence ID" value="KZT61043.1"/>
    <property type="molecule type" value="Genomic_DNA"/>
</dbReference>
<evidence type="ECO:0000313" key="15">
    <source>
        <dbReference type="Proteomes" id="UP000076842"/>
    </source>
</evidence>